<name>A0A135LJH7_PENPA</name>
<sequence>MVGLHQVPEGLLDSFTSSTTEKSKGELKVSGDFSFPHPRDLTVQETQDHGDIRQIRSVLDGHGGQRSKQTVPLLVLAWALLLKEYNRSETLLLSVCENKKLLAQIPFESQPESSIESALEQTAEFLTFPSGPVKSEVHAAGNDQYVPHVTLSIMDCPYQHPKTRGSFQLHPQEGLRLVCWQAGATVDANVYYDFTKCMDEQARRFLSQYQNIVQQLMRQNHTRCLRDIDMISVEDRDSLMKWNSGQITSSQGRLHELFQARTRERPNEPAAITTEGCLSYAQLDELSTILAAALVERGIGRGTIVPILFQKSLWAIVSILAVLKTGAASTSICASHPNLYIAKVVEQTGSAVVLTSKTEYDRLARVKGVDRIVVSETTLRSLPRPSASWQFPSGDKEDVACVLFTSGSTGQPKGVLLSHRAIATTMHHHGLATGIDKPPRTLQFSSYAFDMAIYEIFHALVRGGTVFTPSEEERLHDIPSFVTKHRTTWAFITPTMLRTFSPSQFPTMETIVVGGEAVGNDLVQTWGSRLYNGFGPAEVSICVSTRMDPRSWVDGTIGRPVGCIGWIVNPNDMNILTPIGGIGELLVEGPIVAHGYLNEPEKTEQVFVSAPSWRSTFPIPHRGAFFRTSDLVQFNWDGSMRYLGRRDNVRKINGQRIDIENIEFTLRQMETGLDISVDVLASPGAHHQDIVVAFVAERSTKSDVSKVPSVCKDSAHVEMRRYGREDAIRDEMGHRLPRYMIPAFVIELSALPKTPTSKIDRKKLAAMFTARTESEMTKLLKSKTNGNPKRIAMSTAEHQVASLVQETLGLEATDIDMNSAFVHMGGDSLAAVRLVSLARKSGMSLKAMDILQHDLKLTDLAQGLEKCEPIPSEVGSAVVPPFSMLPENSDDRTKILEAAQEQCGIGKESIRDIYPCTPIQEGLFSTTSVGSLAYIDQFTLTLSPEVDRPRLVRAWNMVIRSSDILRTRIIQTSVGFYQVVTDHHELPMPSFKSEEQYLTSEAAKEMGPGTPLVVLGLIVPETHTSTEKNNIATRNAQIVVTIHHAVYDGWSWDLMLQDVEAAYRGESLPPRPFSGFVRFLQDRDLVNEQEFWHSYCRNLNAAVFPEPPTTNRAAQLRIRLTYRHQPTQNVPPARGETDQSELAGPRVTPAIKVHLAWALLISLYTQSPGVVYGTISNGRLSSLPGMDSIMGPTLATIPFGHTIDRSMRIDQALKMTQENMQSTIEWEHAGLHSISRVSPEASTACMFQTLVVIQPRKDPLQSAIFDSIQERTGADGFIPGYSMVLICTPGDTDQIWELELLLDDEIIPPAQGERIIRQVSHILTQLNGAQSTRLGQLDCLGIADQVQLCEWQLPPPSRVDYTIHGLVKLQCQIRPQEQGVCSWDGSFTYDEIQQFSDAGAIGLRDMGIGAGAIVPICLERTKWVVIAMLSVMKTGAAFVLLDQNSAWERNQSICKTVAAQWVITSAVCMGYCERFAPQILLFSEQMVREDSTQSSPPQDDLDNGHHSDLLYVVFTSGSTGNPKGVEIEHGSYCSAMIAQREKLYIRTGTRVLQLSSYAFDSFAVEILTTLSSGGCVCIPSAEELAGGIGSAIRQYRAEWMCATPSMLRLIAPADVPSLRTVVAVGETLLPSQVAIWAPAVTLLCGYGPSECCTGATVHTIHGVSVDPRNIGTGMGCTLWVVDQYDHNRLMPIGAIGELVLQGRIVGRGYLNEPEKTSAVFLDQTEWSTNMNASGERLYKTGDLVRINPDGTCLFLGRKDHQVKLRGQRVNLMDVEHHLTEALGAQFTTIMADIIKPRTEEIGDTHHMLVAMVETSDEEMFSTSTSHAQANDRLLFVPPSSRFVKIVSQVERELSSTLPAVMIPSLWLLARQMPLTVSGKADRRQVRAAAASLTPEALLTFGCSGAQSSDVPLASTETTAWIVSEVVADALHSRLKLDRNRVVGKNVTLSRIGLDSIDMMAISVAISTRFDVRLPMAPLFRSGLTVRDVALMVSMPPTTQDLEQKPLLTMDLWSEYQNIRERIRGICAHSRKLANSSLGGRSSGKDRRVGRVLLTGGTGFLGTHILKALLEDPRVQSVTVLVRAESDKIAIRRVVQAAHGAGWWRESYRNRVRTWRGCLSQPCLGLSESQWKILCGLDQGDGFDTVVHNGAWVHWGQDYNKLQSVNTESTINLLSALAHLAYPVAFTYISALLPGCSAVDDDRSVAKLLSTSDGYSQSKFMSELAIKEFQQDTACKHIHMNIIRPGWIIGSTDNGMANVSDYVWRVVGSAVSCGLYNSEEDSNSWIFISPVNLVAGLITSQTLDGYRDTTGLNDGGSQSVQITSITDGLPAPDFWRAVSTACHQTFGSPLQPCQGINWLHKMKGNMMATGGEHLLWPVFEFLESSNGRLGSSYADPIESSATMRSLLFRSVIQNVQHICSAGSIEIESGLMLASSNLFGRRPS</sequence>
<dbReference type="InterPro" id="IPR036736">
    <property type="entry name" value="ACP-like_sf"/>
</dbReference>
<keyword evidence="1" id="KW-0596">Phosphopantetheine</keyword>
<dbReference type="InterPro" id="IPR036291">
    <property type="entry name" value="NAD(P)-bd_dom_sf"/>
</dbReference>
<evidence type="ECO:0000256" key="1">
    <source>
        <dbReference type="ARBA" id="ARBA00022450"/>
    </source>
</evidence>
<dbReference type="PROSITE" id="PS50075">
    <property type="entry name" value="CARRIER"/>
    <property type="match status" value="2"/>
</dbReference>
<feature type="domain" description="Carrier" evidence="5">
    <location>
        <begin position="1920"/>
        <end position="1996"/>
    </location>
</feature>
<dbReference type="Gene3D" id="3.30.559.30">
    <property type="entry name" value="Nonribosomal peptide synthetase, condensation domain"/>
    <property type="match status" value="1"/>
</dbReference>
<dbReference type="SUPFAM" id="SSF52777">
    <property type="entry name" value="CoA-dependent acyltransferases"/>
    <property type="match status" value="2"/>
</dbReference>
<dbReference type="CDD" id="cd05918">
    <property type="entry name" value="A_NRPS_SidN3_like"/>
    <property type="match status" value="2"/>
</dbReference>
<feature type="domain" description="Carrier" evidence="5">
    <location>
        <begin position="791"/>
        <end position="868"/>
    </location>
</feature>
<reference evidence="6 7" key="1">
    <citation type="journal article" date="2016" name="BMC Genomics">
        <title>Genome sequencing and secondary metabolism of the postharvest pathogen Penicillium griseofulvum.</title>
        <authorList>
            <person name="Banani H."/>
            <person name="Marcet-Houben M."/>
            <person name="Ballester A.R."/>
            <person name="Abbruscato P."/>
            <person name="Gonzalez-Candelas L."/>
            <person name="Gabaldon T."/>
            <person name="Spadaro D."/>
        </authorList>
    </citation>
    <scope>NUCLEOTIDE SEQUENCE [LARGE SCALE GENOMIC DNA]</scope>
    <source>
        <strain evidence="6 7">PG3</strain>
    </source>
</reference>
<gene>
    <name evidence="6" type="ORF">PGRI_029400</name>
</gene>
<evidence type="ECO:0000256" key="4">
    <source>
        <dbReference type="ARBA" id="ARBA00029454"/>
    </source>
</evidence>
<protein>
    <submittedName>
        <fullName evidence="6">Male sterility, NAD-binding</fullName>
    </submittedName>
</protein>
<dbReference type="InterPro" id="IPR006162">
    <property type="entry name" value="Ppantetheine_attach_site"/>
</dbReference>
<keyword evidence="7" id="KW-1185">Reference proteome</keyword>
<dbReference type="Proteomes" id="UP000070168">
    <property type="component" value="Unassembled WGS sequence"/>
</dbReference>
<evidence type="ECO:0000256" key="3">
    <source>
        <dbReference type="ARBA" id="ARBA00022598"/>
    </source>
</evidence>
<dbReference type="Gene3D" id="3.40.50.720">
    <property type="entry name" value="NAD(P)-binding Rossmann-like Domain"/>
    <property type="match status" value="1"/>
</dbReference>
<dbReference type="Gene3D" id="3.30.300.30">
    <property type="match status" value="2"/>
</dbReference>
<dbReference type="PROSITE" id="PS00455">
    <property type="entry name" value="AMP_BINDING"/>
    <property type="match status" value="2"/>
</dbReference>
<dbReference type="PROSITE" id="PS00012">
    <property type="entry name" value="PHOSPHOPANTETHEINE"/>
    <property type="match status" value="2"/>
</dbReference>
<dbReference type="InterPro" id="IPR045851">
    <property type="entry name" value="AMP-bd_C_sf"/>
</dbReference>
<dbReference type="RefSeq" id="XP_040647606.1">
    <property type="nucleotide sequence ID" value="XM_040790653.1"/>
</dbReference>
<evidence type="ECO:0000259" key="5">
    <source>
        <dbReference type="PROSITE" id="PS50075"/>
    </source>
</evidence>
<proteinExistence type="inferred from homology"/>
<dbReference type="SUPFAM" id="SSF56801">
    <property type="entry name" value="Acetyl-CoA synthetase-like"/>
    <property type="match status" value="2"/>
</dbReference>
<comment type="similarity">
    <text evidence="4">Belongs to the NRP synthetase family.</text>
</comment>
<evidence type="ECO:0000313" key="7">
    <source>
        <dbReference type="Proteomes" id="UP000070168"/>
    </source>
</evidence>
<dbReference type="GeneID" id="63705953"/>
<dbReference type="Gene3D" id="1.10.1200.10">
    <property type="entry name" value="ACP-like"/>
    <property type="match status" value="2"/>
</dbReference>
<dbReference type="GO" id="GO:0005737">
    <property type="term" value="C:cytoplasm"/>
    <property type="evidence" value="ECO:0007669"/>
    <property type="project" value="TreeGrafter"/>
</dbReference>
<dbReference type="EMBL" id="LHQR01000065">
    <property type="protein sequence ID" value="KXG49070.1"/>
    <property type="molecule type" value="Genomic_DNA"/>
</dbReference>
<dbReference type="OMA" id="KFHHIIM"/>
<keyword evidence="2" id="KW-0597">Phosphoprotein</keyword>
<dbReference type="STRING" id="5078.A0A135LJH7"/>
<evidence type="ECO:0000313" key="6">
    <source>
        <dbReference type="EMBL" id="KXG49070.1"/>
    </source>
</evidence>
<dbReference type="PANTHER" id="PTHR45527:SF16">
    <property type="entry name" value="NONRIBOSOMAL PEPTIDE SYNTHASE ATNA-RELATED"/>
    <property type="match status" value="1"/>
</dbReference>
<dbReference type="InterPro" id="IPR042099">
    <property type="entry name" value="ANL_N_sf"/>
</dbReference>
<evidence type="ECO:0000256" key="2">
    <source>
        <dbReference type="ARBA" id="ARBA00022553"/>
    </source>
</evidence>
<keyword evidence="3" id="KW-0436">Ligase</keyword>
<dbReference type="CDD" id="cd19545">
    <property type="entry name" value="FUM14_C_NRPS-like"/>
    <property type="match status" value="1"/>
</dbReference>
<dbReference type="GO" id="GO:0016874">
    <property type="term" value="F:ligase activity"/>
    <property type="evidence" value="ECO:0007669"/>
    <property type="project" value="UniProtKB-KW"/>
</dbReference>
<dbReference type="InterPro" id="IPR010071">
    <property type="entry name" value="AA_adenyl_dom"/>
</dbReference>
<dbReference type="Gene3D" id="3.30.559.10">
    <property type="entry name" value="Chloramphenicol acetyltransferase-like domain"/>
    <property type="match status" value="1"/>
</dbReference>
<comment type="caution">
    <text evidence="6">The sequence shown here is derived from an EMBL/GenBank/DDBJ whole genome shotgun (WGS) entry which is preliminary data.</text>
</comment>
<dbReference type="InterPro" id="IPR009081">
    <property type="entry name" value="PP-bd_ACP"/>
</dbReference>
<dbReference type="SUPFAM" id="SSF51735">
    <property type="entry name" value="NAD(P)-binding Rossmann-fold domains"/>
    <property type="match status" value="1"/>
</dbReference>
<dbReference type="Pfam" id="PF00550">
    <property type="entry name" value="PP-binding"/>
    <property type="match status" value="2"/>
</dbReference>
<dbReference type="Gene3D" id="3.40.50.12780">
    <property type="entry name" value="N-terminal domain of ligase-like"/>
    <property type="match status" value="2"/>
</dbReference>
<dbReference type="InterPro" id="IPR020845">
    <property type="entry name" value="AMP-binding_CS"/>
</dbReference>
<dbReference type="FunFam" id="3.30.300.30:FF:000015">
    <property type="entry name" value="Nonribosomal peptide synthase SidD"/>
    <property type="match status" value="2"/>
</dbReference>
<dbReference type="GO" id="GO:0031177">
    <property type="term" value="F:phosphopantetheine binding"/>
    <property type="evidence" value="ECO:0007669"/>
    <property type="project" value="TreeGrafter"/>
</dbReference>
<dbReference type="GO" id="GO:0043041">
    <property type="term" value="P:amino acid activation for nonribosomal peptide biosynthetic process"/>
    <property type="evidence" value="ECO:0007669"/>
    <property type="project" value="TreeGrafter"/>
</dbReference>
<dbReference type="PANTHER" id="PTHR45527">
    <property type="entry name" value="NONRIBOSOMAL PEPTIDE SYNTHETASE"/>
    <property type="match status" value="1"/>
</dbReference>
<dbReference type="Pfam" id="PF07993">
    <property type="entry name" value="NAD_binding_4"/>
    <property type="match status" value="1"/>
</dbReference>
<dbReference type="NCBIfam" id="TIGR01733">
    <property type="entry name" value="AA-adenyl-dom"/>
    <property type="match status" value="1"/>
</dbReference>
<organism evidence="6 7">
    <name type="scientific">Penicillium patulum</name>
    <name type="common">Penicillium griseofulvum</name>
    <dbReference type="NCBI Taxonomy" id="5078"/>
    <lineage>
        <taxon>Eukaryota</taxon>
        <taxon>Fungi</taxon>
        <taxon>Dikarya</taxon>
        <taxon>Ascomycota</taxon>
        <taxon>Pezizomycotina</taxon>
        <taxon>Eurotiomycetes</taxon>
        <taxon>Eurotiomycetidae</taxon>
        <taxon>Eurotiales</taxon>
        <taxon>Aspergillaceae</taxon>
        <taxon>Penicillium</taxon>
    </lineage>
</organism>
<dbReference type="OrthoDB" id="416786at2759"/>
<accession>A0A135LJH7</accession>
<dbReference type="InterPro" id="IPR013120">
    <property type="entry name" value="FAR_NAD-bd"/>
</dbReference>
<dbReference type="SUPFAM" id="SSF47336">
    <property type="entry name" value="ACP-like"/>
    <property type="match status" value="2"/>
</dbReference>
<dbReference type="InterPro" id="IPR000873">
    <property type="entry name" value="AMP-dep_synth/lig_dom"/>
</dbReference>
<dbReference type="InterPro" id="IPR023213">
    <property type="entry name" value="CAT-like_dom_sf"/>
</dbReference>
<dbReference type="Pfam" id="PF00668">
    <property type="entry name" value="Condensation"/>
    <property type="match status" value="1"/>
</dbReference>
<dbReference type="Pfam" id="PF00501">
    <property type="entry name" value="AMP-binding"/>
    <property type="match status" value="2"/>
</dbReference>
<dbReference type="GO" id="GO:0044550">
    <property type="term" value="P:secondary metabolite biosynthetic process"/>
    <property type="evidence" value="ECO:0007669"/>
    <property type="project" value="TreeGrafter"/>
</dbReference>
<dbReference type="InterPro" id="IPR001242">
    <property type="entry name" value="Condensation_dom"/>
</dbReference>